<gene>
    <name evidence="3" type="ORF">PGO_010020</name>
</gene>
<dbReference type="GeneID" id="39745552"/>
<feature type="transmembrane region" description="Helical" evidence="2">
    <location>
        <begin position="368"/>
        <end position="390"/>
    </location>
</feature>
<keyword evidence="2" id="KW-1133">Transmembrane helix</keyword>
<reference evidence="4" key="1">
    <citation type="submission" date="2017-04" db="EMBL/GenBank/DDBJ databases">
        <title>Plasmodium gonderi genome.</title>
        <authorList>
            <person name="Arisue N."/>
            <person name="Honma H."/>
            <person name="Kawai S."/>
            <person name="Tougan T."/>
            <person name="Tanabe K."/>
            <person name="Horii T."/>
        </authorList>
    </citation>
    <scope>NUCLEOTIDE SEQUENCE [LARGE SCALE GENOMIC DNA]</scope>
    <source>
        <strain evidence="4">ATCC 30045</strain>
    </source>
</reference>
<accession>A0A1Y1J9B5</accession>
<name>A0A1Y1J9B5_PLAGO</name>
<dbReference type="Pfam" id="PF05795">
    <property type="entry name" value="Plasmodium_Vir"/>
    <property type="match status" value="1"/>
</dbReference>
<dbReference type="AlphaFoldDB" id="A0A1Y1J9B5"/>
<feature type="compositionally biased region" description="Basic residues" evidence="1">
    <location>
        <begin position="441"/>
        <end position="451"/>
    </location>
</feature>
<evidence type="ECO:0000313" key="3">
    <source>
        <dbReference type="EMBL" id="GAW78860.1"/>
    </source>
</evidence>
<comment type="caution">
    <text evidence="3">The sequence shown here is derived from an EMBL/GenBank/DDBJ whole genome shotgun (WGS) entry which is preliminary data.</text>
</comment>
<dbReference type="Proteomes" id="UP000195521">
    <property type="component" value="Unassembled WGS sequence"/>
</dbReference>
<sequence>MKGIRLYNIIILNILDQNILKDLPSYMYYSKFNEPINISDYNEECQDIYNKCNGNEKIKDIYAKYARNFKMITELKRVEERKAYCTHFIYWMYDEIRKLIKNNDSTGHDIRNHTNFNNIRERIIKKKNMYVCLYLYEGGKFDEWKEEKDLYDYFENYETLYRKINSDNNECHNYIKYLNYIYNLYKKHSVVEKCCTDYKYGWESCDYFKCDYAYHPLNLLSKLNCEGNKYAQKESGSFNPVDSEASNAEGQKQKDLQMKISYLKCFKSYKDENKKEGEKDSMYANCYYITPHKLSKNVTVYTYNRKSLHSGKPMSVVWTLPSNEDSNEEGEFKKLEYSRNDIEDDTGIRSIYDFYDIKQIEYNILEYIPVRIGVVIMLTLGVFLVFFLYYKVTQNFILGYKCNFTPFGSWINRKTRKNKKIIYSKDPIHSRKLSANSNKSVRQKHPNKRAHIAYQSK</sequence>
<evidence type="ECO:0000313" key="4">
    <source>
        <dbReference type="Proteomes" id="UP000195521"/>
    </source>
</evidence>
<keyword evidence="4" id="KW-1185">Reference proteome</keyword>
<feature type="region of interest" description="Disordered" evidence="1">
    <location>
        <begin position="434"/>
        <end position="457"/>
    </location>
</feature>
<dbReference type="EMBL" id="BDQF01000001">
    <property type="protein sequence ID" value="GAW78860.1"/>
    <property type="molecule type" value="Genomic_DNA"/>
</dbReference>
<dbReference type="OrthoDB" id="386497at2759"/>
<organism evidence="3 4">
    <name type="scientific">Plasmodium gonderi</name>
    <dbReference type="NCBI Taxonomy" id="77519"/>
    <lineage>
        <taxon>Eukaryota</taxon>
        <taxon>Sar</taxon>
        <taxon>Alveolata</taxon>
        <taxon>Apicomplexa</taxon>
        <taxon>Aconoidasida</taxon>
        <taxon>Haemosporida</taxon>
        <taxon>Plasmodiidae</taxon>
        <taxon>Plasmodium</taxon>
        <taxon>Plasmodium (Plasmodium)</taxon>
    </lineage>
</organism>
<evidence type="ECO:0000256" key="2">
    <source>
        <dbReference type="SAM" id="Phobius"/>
    </source>
</evidence>
<protein>
    <submittedName>
        <fullName evidence="3">Variable surface protein</fullName>
    </submittedName>
</protein>
<keyword evidence="2" id="KW-0812">Transmembrane</keyword>
<dbReference type="RefSeq" id="XP_028541449.1">
    <property type="nucleotide sequence ID" value="XM_028685648.1"/>
</dbReference>
<proteinExistence type="predicted"/>
<evidence type="ECO:0000256" key="1">
    <source>
        <dbReference type="SAM" id="MobiDB-lite"/>
    </source>
</evidence>
<dbReference type="InterPro" id="IPR008780">
    <property type="entry name" value="Plasmodium_Vir"/>
</dbReference>
<keyword evidence="2" id="KW-0472">Membrane</keyword>